<gene>
    <name evidence="1" type="ORF">GLAREA_13103</name>
</gene>
<accession>S3CWM0</accession>
<proteinExistence type="predicted"/>
<keyword evidence="2" id="KW-1185">Reference proteome</keyword>
<dbReference type="EMBL" id="KE145366">
    <property type="protein sequence ID" value="EPE30055.1"/>
    <property type="molecule type" value="Genomic_DNA"/>
</dbReference>
<name>S3CWM0_GLAL2</name>
<evidence type="ECO:0000313" key="2">
    <source>
        <dbReference type="Proteomes" id="UP000016922"/>
    </source>
</evidence>
<organism evidence="1 2">
    <name type="scientific">Glarea lozoyensis (strain ATCC 20868 / MF5171)</name>
    <dbReference type="NCBI Taxonomy" id="1116229"/>
    <lineage>
        <taxon>Eukaryota</taxon>
        <taxon>Fungi</taxon>
        <taxon>Dikarya</taxon>
        <taxon>Ascomycota</taxon>
        <taxon>Pezizomycotina</taxon>
        <taxon>Leotiomycetes</taxon>
        <taxon>Helotiales</taxon>
        <taxon>Helotiaceae</taxon>
        <taxon>Glarea</taxon>
    </lineage>
</organism>
<dbReference type="AlphaFoldDB" id="S3CWM0"/>
<dbReference type="RefSeq" id="XP_008082951.1">
    <property type="nucleotide sequence ID" value="XM_008084760.1"/>
</dbReference>
<dbReference type="KEGG" id="glz:GLAREA_13103"/>
<evidence type="ECO:0000313" key="1">
    <source>
        <dbReference type="EMBL" id="EPE30055.1"/>
    </source>
</evidence>
<sequence length="177" mass="20429">MLVIRANSKFGSQDAGIKPQRADHTSFSNLYLYHFVIIGRDSETLDAAWKRADADTALRRALRGPGGLSQEEFDKRSEELRSVHIVTDEELKEHRMKKVKMVQQMCSGPDVTEEDKIEIWEMFGFKYNERMMLATKTLSEKMDSGPDVTEEEKTAIWSSFGLSEQDRLRMFEPSTRD</sequence>
<dbReference type="Proteomes" id="UP000016922">
    <property type="component" value="Unassembled WGS sequence"/>
</dbReference>
<dbReference type="HOGENOM" id="CLU_1518006_0_0_1"/>
<reference evidence="1 2" key="1">
    <citation type="journal article" date="2013" name="BMC Genomics">
        <title>Genomics-driven discovery of the pneumocandin biosynthetic gene cluster in the fungus Glarea lozoyensis.</title>
        <authorList>
            <person name="Chen L."/>
            <person name="Yue Q."/>
            <person name="Zhang X."/>
            <person name="Xiang M."/>
            <person name="Wang C."/>
            <person name="Li S."/>
            <person name="Che Y."/>
            <person name="Ortiz-Lopez F.J."/>
            <person name="Bills G.F."/>
            <person name="Liu X."/>
            <person name="An Z."/>
        </authorList>
    </citation>
    <scope>NUCLEOTIDE SEQUENCE [LARGE SCALE GENOMIC DNA]</scope>
    <source>
        <strain evidence="2">ATCC 20868 / MF5171</strain>
    </source>
</reference>
<dbReference type="GeneID" id="19472143"/>
<protein>
    <submittedName>
        <fullName evidence="1">Uncharacterized protein</fullName>
    </submittedName>
</protein>